<comment type="catalytic activity">
    <reaction evidence="22">
        <text>ATP + H2O = ADP + phosphate + H(+)</text>
        <dbReference type="Rhea" id="RHEA:13065"/>
        <dbReference type="ChEBI" id="CHEBI:15377"/>
        <dbReference type="ChEBI" id="CHEBI:15378"/>
        <dbReference type="ChEBI" id="CHEBI:30616"/>
        <dbReference type="ChEBI" id="CHEBI:43474"/>
        <dbReference type="ChEBI" id="CHEBI:456216"/>
        <dbReference type="EC" id="3.6.4.12"/>
    </reaction>
</comment>
<comment type="caution">
    <text evidence="27">The sequence shown here is derived from an EMBL/GenBank/DDBJ whole genome shotgun (WGS) entry which is preliminary data.</text>
</comment>
<dbReference type="InterPro" id="IPR014808">
    <property type="entry name" value="DNA_replication_fac_Dna2_N"/>
</dbReference>
<keyword evidence="6" id="KW-0004">4Fe-4S</keyword>
<evidence type="ECO:0000256" key="23">
    <source>
        <dbReference type="SAM" id="MobiDB-lite"/>
    </source>
</evidence>
<keyword evidence="20" id="KW-0539">Nucleus</keyword>
<protein>
    <recommendedName>
        <fullName evidence="5">DNA replication ATP-dependent helicase/nuclease DNA2</fullName>
        <ecNumber evidence="4">3.6.4.12</ecNumber>
    </recommendedName>
</protein>
<organism evidence="27 28">
    <name type="scientific">Entomortierella chlamydospora</name>
    <dbReference type="NCBI Taxonomy" id="101097"/>
    <lineage>
        <taxon>Eukaryota</taxon>
        <taxon>Fungi</taxon>
        <taxon>Fungi incertae sedis</taxon>
        <taxon>Mucoromycota</taxon>
        <taxon>Mortierellomycotina</taxon>
        <taxon>Mortierellomycetes</taxon>
        <taxon>Mortierellales</taxon>
        <taxon>Mortierellaceae</taxon>
        <taxon>Entomortierella</taxon>
    </lineage>
</organism>
<feature type="region of interest" description="Disordered" evidence="23">
    <location>
        <begin position="1"/>
        <end position="102"/>
    </location>
</feature>
<dbReference type="InterPro" id="IPR047187">
    <property type="entry name" value="SF1_C_Upf1"/>
</dbReference>
<keyword evidence="16" id="KW-0408">Iron</keyword>
<keyword evidence="12" id="KW-0227">DNA damage</keyword>
<dbReference type="Pfam" id="PF13086">
    <property type="entry name" value="AAA_11"/>
    <property type="match status" value="2"/>
</dbReference>
<dbReference type="GO" id="GO:0006281">
    <property type="term" value="P:DNA repair"/>
    <property type="evidence" value="ECO:0007669"/>
    <property type="project" value="UniProtKB-KW"/>
</dbReference>
<feature type="compositionally biased region" description="Polar residues" evidence="23">
    <location>
        <begin position="401"/>
        <end position="415"/>
    </location>
</feature>
<feature type="region of interest" description="Disordered" evidence="23">
    <location>
        <begin position="1676"/>
        <end position="1714"/>
    </location>
</feature>
<feature type="compositionally biased region" description="Basic and acidic residues" evidence="23">
    <location>
        <begin position="1678"/>
        <end position="1710"/>
    </location>
</feature>
<dbReference type="GO" id="GO:0005634">
    <property type="term" value="C:nucleus"/>
    <property type="evidence" value="ECO:0007669"/>
    <property type="project" value="UniProtKB-SubCell"/>
</dbReference>
<evidence type="ECO:0000256" key="13">
    <source>
        <dbReference type="ARBA" id="ARBA00022801"/>
    </source>
</evidence>
<evidence type="ECO:0000256" key="16">
    <source>
        <dbReference type="ARBA" id="ARBA00023004"/>
    </source>
</evidence>
<evidence type="ECO:0000259" key="25">
    <source>
        <dbReference type="Pfam" id="PF13086"/>
    </source>
</evidence>
<feature type="compositionally biased region" description="Low complexity" evidence="23">
    <location>
        <begin position="62"/>
        <end position="78"/>
    </location>
</feature>
<evidence type="ECO:0000256" key="21">
    <source>
        <dbReference type="ARBA" id="ARBA00023268"/>
    </source>
</evidence>
<evidence type="ECO:0000256" key="17">
    <source>
        <dbReference type="ARBA" id="ARBA00023014"/>
    </source>
</evidence>
<evidence type="ECO:0000259" key="24">
    <source>
        <dbReference type="Pfam" id="PF08696"/>
    </source>
</evidence>
<dbReference type="PANTHER" id="PTHR43788">
    <property type="entry name" value="DNA2/NAM7 HELICASE FAMILY MEMBER"/>
    <property type="match status" value="1"/>
</dbReference>
<feature type="region of interest" description="Disordered" evidence="23">
    <location>
        <begin position="379"/>
        <end position="415"/>
    </location>
</feature>
<keyword evidence="21" id="KW-0511">Multifunctional enzyme</keyword>
<comment type="similarity">
    <text evidence="3">Belongs to the DNA2/NAM7 helicase family.</text>
</comment>
<reference evidence="27" key="1">
    <citation type="journal article" date="2020" name="Fungal Divers.">
        <title>Resolving the Mortierellaceae phylogeny through synthesis of multi-gene phylogenetics and phylogenomics.</title>
        <authorList>
            <person name="Vandepol N."/>
            <person name="Liber J."/>
            <person name="Desiro A."/>
            <person name="Na H."/>
            <person name="Kennedy M."/>
            <person name="Barry K."/>
            <person name="Grigoriev I.V."/>
            <person name="Miller A.N."/>
            <person name="O'Donnell K."/>
            <person name="Stajich J.E."/>
            <person name="Bonito G."/>
        </authorList>
    </citation>
    <scope>NUCLEOTIDE SEQUENCE</scope>
    <source>
        <strain evidence="27">NRRL 2769</strain>
    </source>
</reference>
<keyword evidence="9" id="KW-0479">Metal-binding</keyword>
<dbReference type="GO" id="GO:0046872">
    <property type="term" value="F:metal ion binding"/>
    <property type="evidence" value="ECO:0007669"/>
    <property type="project" value="UniProtKB-KW"/>
</dbReference>
<evidence type="ECO:0000256" key="1">
    <source>
        <dbReference type="ARBA" id="ARBA00001966"/>
    </source>
</evidence>
<sequence>MPKRRAVTNATATSKANNVNTLKKSASSAKEGSSVDKRLTQPSLSDFFTRVRPGSAMINRPMTTTTPTSMDTSAPATTIFPSNPSELQPQCQPQPTLEPASAPIKTFGAKARKTIIIEDDSDDGVVDRERGAALVHTAKPLKRARCDRHNVDSDGDKQRTAPTTPPREEIDRPFEERMPVSPPATTPCEQIQIIETMITPKKNRREEIPDKSEPLNDTTESHIIATTPQRRGPPHSSASPGLGERHSPFRTPTEKSRGSASTIESLGLSPQDSVFWVRTPPSEALKRLERMSNSRSHEEEIASIVGRLYETSSGGTALRTMARGPKDRIKDMLNTLRGSSTALQNLEDELDDPDRPEPASPTKELVDRHRNISAYRQRIARHHGAQELGSTSRRRGRTIKATHSPNSSLSTQLISPSKCREDVIKMIEQINSNMVRPLKSNHPDRPRAEDSIPSTPKNNHCSDTQTSPGEFDQFFTDLQMDANDFEELTQLELTSTSMSSTIYTDASVSCTSSSAESCANKNPSSVLLESSELDRGKYLNEPHHGLREPCILSLTSTRSTSGNTELFSDDFGDIEDLGDDFEIDDNISVNAASTQSHVDNAKYRRYRVDEVREGIFDSRCRGQSKVNDMDIASDAPFLLVLIANDPSDSKAANIFLCDSWIMSRVAPGDIVHVIGAVVYGSEPLDLVISDAQGFLIVKPDNLIPTSALAESFACIRKPIIDIRARKTDESTVPLIHGTMLHELFQHSLKANDFSTSSMESTADRIIKMHLNDLCLVNESLETARESISQFIPSCQDWARRYLNPNPSLEGKVDETIGQTINGESSLLSVNKILDIEENIWSPMFGLKGKIDASIQIVLKTIKKNAGPGAECSRTLTVPFELKTGKKSNTGEFILVPAPHDEIRTIIMQRNEIAAYEGNLALPPMIKSTQKCGRCFSFSSCIVLHKLLENGTPESSGLGTMFEQATDHLSGTHVEFFRKWNRLLSLEQGDVSKFQSQIWSMLSIDRQSTGNCFSNLTLIQEHDGLSPLGGNDDMEVLTSGRFARHRYRFKIGMPPSPQSHQTLSQTLRGGHSLLSSNISVGDPIVVSSESQHYALAIGHVIELTLSEVTVGLDRPLLGPPIRLDGYDRETNQSYRGQVDITMPPAPTVISDYYSHLEKNKITFRIDKDEMTAGISRTRNNLVQLFRADIDEGDAKRRRLVVDLDKPIFEPIQKFEHQDPHLNHDQRRAVEAVLSAKDYALILGMPGTGKTTTIAHIIQTLIEQGKSVLLTSYTHSAVDNVLLKLSQDINIVRLGNKDKVHRDIQRLVPDFSEPPVNTVEAIHNFYERCQVVGTTCLGIGDPLFTEKRFDYCIVDEASQITLPACLGPIRYADVFVLVGDHNQLPPLVKNPEAKKDGFDLSLFKLLSDQHPEAVTSLTQQYRMNKDIMLLSNTLVYQNRLRCATDQVANKALDIPDMENFRRYCHTGSSLSTSQEDGGSLASPVICRANSSGQSCWLERVLDPKRSVIFIDTDDLPAHEVQVGNSTQNPTEALLVLQLTEALISGGISEQNIGVISVLRAQLKVLSQVLRARPLLDIHTVDRYQGKDKDCVIVSLVRSNTERHVGELLKDWRRINVAFTRAKKKLVVFGSRLTLQGSPVFEQFLQLMEKQEWILKLEPQSQHQHPYLQSSFISARTTVAKGKDESSARRAAAKKADRNTKPGFEDDDKENRNQDTSIYEADLKIDKNNETKIVAEILDRQGNSIGGSARRKEPKVLNVKPEVVLRQMPIIKNIIDGL</sequence>
<dbReference type="FunFam" id="3.40.50.300:FF:001170">
    <property type="entry name" value="DNA replication helicase Dna2"/>
    <property type="match status" value="1"/>
</dbReference>
<dbReference type="InterPro" id="IPR041679">
    <property type="entry name" value="DNA2/NAM7-like_C"/>
</dbReference>
<evidence type="ECO:0000259" key="26">
    <source>
        <dbReference type="Pfam" id="PF13087"/>
    </source>
</evidence>
<dbReference type="Gene3D" id="3.40.50.300">
    <property type="entry name" value="P-loop containing nucleotide triphosphate hydrolases"/>
    <property type="match status" value="3"/>
</dbReference>
<dbReference type="CDD" id="cd18041">
    <property type="entry name" value="DEXXQc_DNA2"/>
    <property type="match status" value="1"/>
</dbReference>
<dbReference type="GO" id="GO:0016787">
    <property type="term" value="F:hydrolase activity"/>
    <property type="evidence" value="ECO:0007669"/>
    <property type="project" value="UniProtKB-KW"/>
</dbReference>
<feature type="region of interest" description="Disordered" evidence="23">
    <location>
        <begin position="436"/>
        <end position="468"/>
    </location>
</feature>
<dbReference type="GO" id="GO:0004519">
    <property type="term" value="F:endonuclease activity"/>
    <property type="evidence" value="ECO:0007669"/>
    <property type="project" value="UniProtKB-KW"/>
</dbReference>
<keyword evidence="17" id="KW-0411">Iron-sulfur</keyword>
<dbReference type="GO" id="GO:0003677">
    <property type="term" value="F:DNA binding"/>
    <property type="evidence" value="ECO:0007669"/>
    <property type="project" value="UniProtKB-KW"/>
</dbReference>
<feature type="domain" description="DNA replication factor Dna2 N-terminal" evidence="24">
    <location>
        <begin position="648"/>
        <end position="855"/>
    </location>
</feature>
<feature type="domain" description="DNA2/NAM7 helicase helicase" evidence="25">
    <location>
        <begin position="1219"/>
        <end position="1304"/>
    </location>
</feature>
<keyword evidence="14" id="KW-0347">Helicase</keyword>
<evidence type="ECO:0000256" key="8">
    <source>
        <dbReference type="ARBA" id="ARBA00022722"/>
    </source>
</evidence>
<dbReference type="EC" id="3.6.4.12" evidence="4"/>
<keyword evidence="13" id="KW-0378">Hydrolase</keyword>
<evidence type="ECO:0000256" key="12">
    <source>
        <dbReference type="ARBA" id="ARBA00022763"/>
    </source>
</evidence>
<feature type="compositionally biased region" description="Polar residues" evidence="23">
    <location>
        <begin position="8"/>
        <end position="22"/>
    </location>
</feature>
<keyword evidence="10" id="KW-0547">Nucleotide-binding</keyword>
<evidence type="ECO:0000256" key="6">
    <source>
        <dbReference type="ARBA" id="ARBA00022485"/>
    </source>
</evidence>
<keyword evidence="28" id="KW-1185">Reference proteome</keyword>
<gene>
    <name evidence="27" type="primary">DNA2_1</name>
    <name evidence="27" type="ORF">BGZ80_009056</name>
</gene>
<feature type="compositionally biased region" description="Polar residues" evidence="23">
    <location>
        <begin position="452"/>
        <end position="468"/>
    </location>
</feature>
<feature type="compositionally biased region" description="Basic and acidic residues" evidence="23">
    <location>
        <begin position="166"/>
        <end position="178"/>
    </location>
</feature>
<dbReference type="PANTHER" id="PTHR43788:SF8">
    <property type="entry name" value="DNA-BINDING PROTEIN SMUBP-2"/>
    <property type="match status" value="1"/>
</dbReference>
<evidence type="ECO:0000256" key="19">
    <source>
        <dbReference type="ARBA" id="ARBA00023204"/>
    </source>
</evidence>
<keyword evidence="19" id="KW-0234">DNA repair</keyword>
<dbReference type="FunFam" id="3.40.50.300:FF:000789">
    <property type="entry name" value="DNA replication ATP-dependent helicase/nuclease DNA2"/>
    <property type="match status" value="1"/>
</dbReference>
<accession>A0A9P6MXS0</accession>
<dbReference type="Proteomes" id="UP000703661">
    <property type="component" value="Unassembled WGS sequence"/>
</dbReference>
<dbReference type="Pfam" id="PF08696">
    <property type="entry name" value="Dna2"/>
    <property type="match status" value="1"/>
</dbReference>
<dbReference type="InterPro" id="IPR026851">
    <property type="entry name" value="Dna2/JHS1_DEXXQ-box"/>
</dbReference>
<evidence type="ECO:0000256" key="7">
    <source>
        <dbReference type="ARBA" id="ARBA00022705"/>
    </source>
</evidence>
<feature type="region of interest" description="Disordered" evidence="23">
    <location>
        <begin position="345"/>
        <end position="366"/>
    </location>
</feature>
<keyword evidence="8" id="KW-0540">Nuclease</keyword>
<evidence type="ECO:0000256" key="22">
    <source>
        <dbReference type="ARBA" id="ARBA00047995"/>
    </source>
</evidence>
<evidence type="ECO:0000256" key="3">
    <source>
        <dbReference type="ARBA" id="ARBA00007913"/>
    </source>
</evidence>
<evidence type="ECO:0000256" key="5">
    <source>
        <dbReference type="ARBA" id="ARBA00021516"/>
    </source>
</evidence>
<keyword evidence="18" id="KW-0238">DNA-binding</keyword>
<evidence type="ECO:0000256" key="4">
    <source>
        <dbReference type="ARBA" id="ARBA00012551"/>
    </source>
</evidence>
<feature type="compositionally biased region" description="Basic and acidic residues" evidence="23">
    <location>
        <begin position="147"/>
        <end position="159"/>
    </location>
</feature>
<keyword evidence="11" id="KW-0255">Endonuclease</keyword>
<comment type="subcellular location">
    <subcellularLocation>
        <location evidence="2">Nucleus</location>
    </subcellularLocation>
</comment>
<keyword evidence="7" id="KW-0235">DNA replication</keyword>
<dbReference type="GO" id="GO:0005524">
    <property type="term" value="F:ATP binding"/>
    <property type="evidence" value="ECO:0007669"/>
    <property type="project" value="UniProtKB-KW"/>
</dbReference>
<dbReference type="InterPro" id="IPR050534">
    <property type="entry name" value="Coronavir_polyprotein_1ab"/>
</dbReference>
<comment type="cofactor">
    <cofactor evidence="1">
        <name>[4Fe-4S] cluster</name>
        <dbReference type="ChEBI" id="CHEBI:49883"/>
    </cofactor>
</comment>
<dbReference type="GO" id="GO:0051539">
    <property type="term" value="F:4 iron, 4 sulfur cluster binding"/>
    <property type="evidence" value="ECO:0007669"/>
    <property type="project" value="UniProtKB-KW"/>
</dbReference>
<dbReference type="SUPFAM" id="SSF52540">
    <property type="entry name" value="P-loop containing nucleoside triphosphate hydrolases"/>
    <property type="match status" value="1"/>
</dbReference>
<evidence type="ECO:0000256" key="14">
    <source>
        <dbReference type="ARBA" id="ARBA00022806"/>
    </source>
</evidence>
<dbReference type="EMBL" id="JAAAID010000515">
    <property type="protein sequence ID" value="KAG0016643.1"/>
    <property type="molecule type" value="Genomic_DNA"/>
</dbReference>
<evidence type="ECO:0000256" key="10">
    <source>
        <dbReference type="ARBA" id="ARBA00022741"/>
    </source>
</evidence>
<feature type="region of interest" description="Disordered" evidence="23">
    <location>
        <begin position="144"/>
        <end position="266"/>
    </location>
</feature>
<feature type="compositionally biased region" description="Polar residues" evidence="23">
    <location>
        <begin position="79"/>
        <end position="95"/>
    </location>
</feature>
<feature type="compositionally biased region" description="Basic and acidic residues" evidence="23">
    <location>
        <begin position="204"/>
        <end position="214"/>
    </location>
</feature>
<feature type="compositionally biased region" description="Basic and acidic residues" evidence="23">
    <location>
        <begin position="441"/>
        <end position="450"/>
    </location>
</feature>
<name>A0A9P6MXS0_9FUNG</name>
<evidence type="ECO:0000256" key="15">
    <source>
        <dbReference type="ARBA" id="ARBA00022840"/>
    </source>
</evidence>
<dbReference type="Pfam" id="PF13087">
    <property type="entry name" value="AAA_12"/>
    <property type="match status" value="1"/>
</dbReference>
<dbReference type="GO" id="GO:0017116">
    <property type="term" value="F:single-stranded DNA helicase activity"/>
    <property type="evidence" value="ECO:0007669"/>
    <property type="project" value="InterPro"/>
</dbReference>
<evidence type="ECO:0000256" key="2">
    <source>
        <dbReference type="ARBA" id="ARBA00004123"/>
    </source>
</evidence>
<evidence type="ECO:0000313" key="27">
    <source>
        <dbReference type="EMBL" id="KAG0016643.1"/>
    </source>
</evidence>
<feature type="domain" description="DNA2/NAM7 helicase helicase" evidence="25">
    <location>
        <begin position="1319"/>
        <end position="1387"/>
    </location>
</feature>
<evidence type="ECO:0000256" key="11">
    <source>
        <dbReference type="ARBA" id="ARBA00022759"/>
    </source>
</evidence>
<dbReference type="InterPro" id="IPR027417">
    <property type="entry name" value="P-loop_NTPase"/>
</dbReference>
<evidence type="ECO:0000256" key="18">
    <source>
        <dbReference type="ARBA" id="ARBA00023125"/>
    </source>
</evidence>
<dbReference type="GO" id="GO:0006260">
    <property type="term" value="P:DNA replication"/>
    <property type="evidence" value="ECO:0007669"/>
    <property type="project" value="UniProtKB-KW"/>
</dbReference>
<evidence type="ECO:0000313" key="28">
    <source>
        <dbReference type="Proteomes" id="UP000703661"/>
    </source>
</evidence>
<feature type="compositionally biased region" description="Basic and acidic residues" evidence="23">
    <location>
        <begin position="243"/>
        <end position="257"/>
    </location>
</feature>
<evidence type="ECO:0000256" key="20">
    <source>
        <dbReference type="ARBA" id="ARBA00023242"/>
    </source>
</evidence>
<keyword evidence="15" id="KW-0067">ATP-binding</keyword>
<evidence type="ECO:0000256" key="9">
    <source>
        <dbReference type="ARBA" id="ARBA00022723"/>
    </source>
</evidence>
<feature type="domain" description="DNA2/NAM7 helicase-like C-terminal" evidence="26">
    <location>
        <begin position="1397"/>
        <end position="1629"/>
    </location>
</feature>
<proteinExistence type="inferred from homology"/>
<dbReference type="InterPro" id="IPR041677">
    <property type="entry name" value="DNA2/NAM7_AAA_11"/>
</dbReference>
<dbReference type="CDD" id="cd18808">
    <property type="entry name" value="SF1_C_Upf1"/>
    <property type="match status" value="1"/>
</dbReference>
<dbReference type="GO" id="GO:0043139">
    <property type="term" value="F:5'-3' DNA helicase activity"/>
    <property type="evidence" value="ECO:0007669"/>
    <property type="project" value="TreeGrafter"/>
</dbReference>